<dbReference type="SUPFAM" id="SSF117281">
    <property type="entry name" value="Kelch motif"/>
    <property type="match status" value="1"/>
</dbReference>
<dbReference type="PANTHER" id="PTHR47196">
    <property type="entry name" value="KELCH DOMAIN-CONTAINING PROTEIN 9"/>
    <property type="match status" value="1"/>
</dbReference>
<dbReference type="GO" id="GO:0030332">
    <property type="term" value="F:cyclin binding"/>
    <property type="evidence" value="ECO:0007669"/>
    <property type="project" value="TreeGrafter"/>
</dbReference>
<dbReference type="PANTHER" id="PTHR47196:SF1">
    <property type="entry name" value="KELCH DOMAIN-CONTAINING PROTEIN 9"/>
    <property type="match status" value="1"/>
</dbReference>
<dbReference type="Pfam" id="PF24681">
    <property type="entry name" value="Kelch_KLHDC2_KLHL20_DRC7"/>
    <property type="match status" value="1"/>
</dbReference>
<reference evidence="1 2" key="1">
    <citation type="submission" date="2024-02" db="EMBL/GenBank/DDBJ databases">
        <title>Chromosome-scale genome assembly of the rough periwinkle Littorina saxatilis.</title>
        <authorList>
            <person name="De Jode A."/>
            <person name="Faria R."/>
            <person name="Formenti G."/>
            <person name="Sims Y."/>
            <person name="Smith T.P."/>
            <person name="Tracey A."/>
            <person name="Wood J.M.D."/>
            <person name="Zagrodzka Z.B."/>
            <person name="Johannesson K."/>
            <person name="Butlin R.K."/>
            <person name="Leder E.H."/>
        </authorList>
    </citation>
    <scope>NUCLEOTIDE SEQUENCE [LARGE SCALE GENOMIC DNA]</scope>
    <source>
        <strain evidence="1">Snail1</strain>
        <tissue evidence="1">Muscle</tissue>
    </source>
</reference>
<sequence>MERRRSSVATKGNIRPLSAEWEPLAPIGPQVAFHTACVIRGTLYIHGGVTVKDGKQPSRDLHKLDLNSKLWSKIHTPGSPALSHHCAVAVDDRYMLLIGGWTGRHRTPDVHAYDVQEDRWLPMTTKGFPKGAGLSSHTANLLNSNEILVVGREGSLRLQRRHGSAFLLTGNVLSGKFTYSEYSNSVSSRSGHTATFLGSKLYIIGGRSDNLLEVSQGYHPPPACPSDTMKTISEAAKSGYLKHLPKMPCGRKNHVTVSGPGTILIYGGETFDGRCREPVGEMIVIQFTPGPQFYTLGVSRIGRAGHICIVTKDFVIMHGGLGGHSNIYGDAYHLKLQH</sequence>
<dbReference type="AlphaFoldDB" id="A0AAN9G198"/>
<dbReference type="EMBL" id="JBAMIC010000022">
    <property type="protein sequence ID" value="KAK7091531.1"/>
    <property type="molecule type" value="Genomic_DNA"/>
</dbReference>
<comment type="caution">
    <text evidence="1">The sequence shown here is derived from an EMBL/GenBank/DDBJ whole genome shotgun (WGS) entry which is preliminary data.</text>
</comment>
<keyword evidence="2" id="KW-1185">Reference proteome</keyword>
<dbReference type="Gene3D" id="2.120.10.80">
    <property type="entry name" value="Kelch-type beta propeller"/>
    <property type="match status" value="2"/>
</dbReference>
<evidence type="ECO:0008006" key="3">
    <source>
        <dbReference type="Google" id="ProtNLM"/>
    </source>
</evidence>
<proteinExistence type="predicted"/>
<dbReference type="InterPro" id="IPR042941">
    <property type="entry name" value="KLDC9"/>
</dbReference>
<evidence type="ECO:0000313" key="1">
    <source>
        <dbReference type="EMBL" id="KAK7091531.1"/>
    </source>
</evidence>
<dbReference type="InterPro" id="IPR015915">
    <property type="entry name" value="Kelch-typ_b-propeller"/>
</dbReference>
<protein>
    <recommendedName>
        <fullName evidence="3">Kelch domain-containing protein 9</fullName>
    </recommendedName>
</protein>
<gene>
    <name evidence="1" type="ORF">V1264_009197</name>
</gene>
<accession>A0AAN9G198</accession>
<organism evidence="1 2">
    <name type="scientific">Littorina saxatilis</name>
    <dbReference type="NCBI Taxonomy" id="31220"/>
    <lineage>
        <taxon>Eukaryota</taxon>
        <taxon>Metazoa</taxon>
        <taxon>Spiralia</taxon>
        <taxon>Lophotrochozoa</taxon>
        <taxon>Mollusca</taxon>
        <taxon>Gastropoda</taxon>
        <taxon>Caenogastropoda</taxon>
        <taxon>Littorinimorpha</taxon>
        <taxon>Littorinoidea</taxon>
        <taxon>Littorinidae</taxon>
        <taxon>Littorina</taxon>
    </lineage>
</organism>
<name>A0AAN9G198_9CAEN</name>
<dbReference type="Proteomes" id="UP001374579">
    <property type="component" value="Unassembled WGS sequence"/>
</dbReference>
<evidence type="ECO:0000313" key="2">
    <source>
        <dbReference type="Proteomes" id="UP001374579"/>
    </source>
</evidence>